<organism evidence="2 3">
    <name type="scientific">Staphylococcus gallinarum</name>
    <dbReference type="NCBI Taxonomy" id="1293"/>
    <lineage>
        <taxon>Bacteria</taxon>
        <taxon>Bacillati</taxon>
        <taxon>Bacillota</taxon>
        <taxon>Bacilli</taxon>
        <taxon>Bacillales</taxon>
        <taxon>Staphylococcaceae</taxon>
        <taxon>Staphylococcus</taxon>
    </lineage>
</organism>
<dbReference type="InterPro" id="IPR050093">
    <property type="entry name" value="ABC_SmlMolc_Importer"/>
</dbReference>
<keyword evidence="1" id="KW-0813">Transport</keyword>
<accession>A0A380FH14</accession>
<name>A0A380FH14_STAGA</name>
<keyword evidence="2" id="KW-0378">Hydrolase</keyword>
<dbReference type="AlphaFoldDB" id="A0A380FH14"/>
<dbReference type="SUPFAM" id="SSF52540">
    <property type="entry name" value="P-loop containing nucleoside triphosphate hydrolases"/>
    <property type="match status" value="1"/>
</dbReference>
<proteinExistence type="predicted"/>
<sequence length="53" mass="5748">MKPILSFKSVSKSFDGSTVLDNIDLDIESGHFYTLLGPSGCGKNNNLKVGCWI</sequence>
<dbReference type="EMBL" id="UHDK01000001">
    <property type="protein sequence ID" value="SUM32494.1"/>
    <property type="molecule type" value="Genomic_DNA"/>
</dbReference>
<keyword evidence="2" id="KW-0067">ATP-binding</keyword>
<dbReference type="PANTHER" id="PTHR42781">
    <property type="entry name" value="SPERMIDINE/PUTRESCINE IMPORT ATP-BINDING PROTEIN POTA"/>
    <property type="match status" value="1"/>
</dbReference>
<dbReference type="EC" id="3.6.3.31" evidence="2"/>
<dbReference type="Gene3D" id="3.40.50.300">
    <property type="entry name" value="P-loop containing nucleotide triphosphate hydrolases"/>
    <property type="match status" value="1"/>
</dbReference>
<dbReference type="GO" id="GO:0016787">
    <property type="term" value="F:hydrolase activity"/>
    <property type="evidence" value="ECO:0007669"/>
    <property type="project" value="UniProtKB-KW"/>
</dbReference>
<evidence type="ECO:0000313" key="2">
    <source>
        <dbReference type="EMBL" id="SUM32494.1"/>
    </source>
</evidence>
<protein>
    <submittedName>
        <fullName evidence="2">Putative spermidine/putrescine import ATP-binding protein PotA</fullName>
        <ecNumber evidence="2">3.6.3.31</ecNumber>
    </submittedName>
</protein>
<keyword evidence="2" id="KW-0547">Nucleotide-binding</keyword>
<evidence type="ECO:0000256" key="1">
    <source>
        <dbReference type="ARBA" id="ARBA00022448"/>
    </source>
</evidence>
<evidence type="ECO:0000313" key="3">
    <source>
        <dbReference type="Proteomes" id="UP000255277"/>
    </source>
</evidence>
<dbReference type="InterPro" id="IPR027417">
    <property type="entry name" value="P-loop_NTPase"/>
</dbReference>
<gene>
    <name evidence="2" type="primary">potA_1</name>
    <name evidence="2" type="ORF">NCTC12195_01940</name>
</gene>
<reference evidence="2 3" key="1">
    <citation type="submission" date="2018-06" db="EMBL/GenBank/DDBJ databases">
        <authorList>
            <consortium name="Pathogen Informatics"/>
            <person name="Doyle S."/>
        </authorList>
    </citation>
    <scope>NUCLEOTIDE SEQUENCE [LARGE SCALE GENOMIC DNA]</scope>
    <source>
        <strain evidence="2 3">NCTC12195</strain>
    </source>
</reference>
<dbReference type="GO" id="GO:0005524">
    <property type="term" value="F:ATP binding"/>
    <property type="evidence" value="ECO:0007669"/>
    <property type="project" value="UniProtKB-KW"/>
</dbReference>
<dbReference type="PANTHER" id="PTHR42781:SF4">
    <property type="entry name" value="SPERMIDINE_PUTRESCINE IMPORT ATP-BINDING PROTEIN POTA"/>
    <property type="match status" value="1"/>
</dbReference>
<dbReference type="Proteomes" id="UP000255277">
    <property type="component" value="Unassembled WGS sequence"/>
</dbReference>